<dbReference type="PANTHER" id="PTHR30036">
    <property type="entry name" value="D-XYLOSE-BINDING PERIPLASMIC PROTEIN"/>
    <property type="match status" value="1"/>
</dbReference>
<dbReference type="PANTHER" id="PTHR30036:SF7">
    <property type="entry name" value="ABC TRANSPORTER PERIPLASMIC-BINDING PROTEIN YPHF"/>
    <property type="match status" value="1"/>
</dbReference>
<keyword evidence="5" id="KW-1185">Reference proteome</keyword>
<evidence type="ECO:0000256" key="2">
    <source>
        <dbReference type="ARBA" id="ARBA00007639"/>
    </source>
</evidence>
<evidence type="ECO:0000313" key="4">
    <source>
        <dbReference type="EMBL" id="MCY1713614.1"/>
    </source>
</evidence>
<gene>
    <name evidence="4" type="ORF">OUY18_05020</name>
</gene>
<feature type="domain" description="Periplasmic binding protein" evidence="3">
    <location>
        <begin position="51"/>
        <end position="292"/>
    </location>
</feature>
<evidence type="ECO:0000256" key="1">
    <source>
        <dbReference type="ARBA" id="ARBA00004196"/>
    </source>
</evidence>
<comment type="subcellular location">
    <subcellularLocation>
        <location evidence="1">Cell envelope</location>
    </subcellularLocation>
</comment>
<dbReference type="SUPFAM" id="SSF53822">
    <property type="entry name" value="Periplasmic binding protein-like I"/>
    <property type="match status" value="1"/>
</dbReference>
<protein>
    <submittedName>
        <fullName evidence="4">Substrate-binding domain-containing protein</fullName>
    </submittedName>
</protein>
<sequence length="324" mass="35616">MTRKKIFVFFLILFAFIGSFTLLNRDRYFGKKISSPYEISVICRSGSAESSTSVRQGIDQAAKDLNAEISFITLSRENNAEEQVSLLKREIRNGANAIVISPVNSEDLKQPVEEAMKSVPVVAMQSTVESIKGLPLISCDNEKLGSALAQAAAGNGRVPRRIAILRNSMDCSSIRQRYSGVMKILGSGKNKIEYWDIPNGSQEAYDTAKGMLQSSMADTIIALDASTLEAAAKAEQDLLKTGSAEVQIFGMGRTNTIVSLLDGQIIDSIGVENEYNLGYLSIQTAVDKINKKQNTDYPSINFAVVNRKNMYSPENQRLLFPFSR</sequence>
<name>A0ABT4BRT8_9FIRM</name>
<evidence type="ECO:0000259" key="3">
    <source>
        <dbReference type="Pfam" id="PF13407"/>
    </source>
</evidence>
<proteinExistence type="inferred from homology"/>
<organism evidence="4 5">
    <name type="scientific">Caproiciproducens galactitolivorans</name>
    <dbReference type="NCBI Taxonomy" id="642589"/>
    <lineage>
        <taxon>Bacteria</taxon>
        <taxon>Bacillati</taxon>
        <taxon>Bacillota</taxon>
        <taxon>Clostridia</taxon>
        <taxon>Eubacteriales</taxon>
        <taxon>Acutalibacteraceae</taxon>
        <taxon>Caproiciproducens</taxon>
    </lineage>
</organism>
<reference evidence="4 5" key="1">
    <citation type="submission" date="2022-11" db="EMBL/GenBank/DDBJ databases">
        <authorList>
            <person name="Caiyu Z."/>
        </authorList>
    </citation>
    <scope>NUCLEOTIDE SEQUENCE [LARGE SCALE GENOMIC DNA]</scope>
    <source>
        <strain evidence="4 5">YR-4</strain>
    </source>
</reference>
<dbReference type="Proteomes" id="UP001082703">
    <property type="component" value="Unassembled WGS sequence"/>
</dbReference>
<accession>A0ABT4BRT8</accession>
<comment type="similarity">
    <text evidence="2">Belongs to the bacterial solute-binding protein 2 family.</text>
</comment>
<comment type="caution">
    <text evidence="4">The sequence shown here is derived from an EMBL/GenBank/DDBJ whole genome shotgun (WGS) entry which is preliminary data.</text>
</comment>
<dbReference type="RefSeq" id="WP_268057639.1">
    <property type="nucleotide sequence ID" value="NZ_JAPOHA010000004.1"/>
</dbReference>
<dbReference type="InterPro" id="IPR050555">
    <property type="entry name" value="Bact_Solute-Bind_Prot2"/>
</dbReference>
<dbReference type="InterPro" id="IPR025997">
    <property type="entry name" value="SBP_2_dom"/>
</dbReference>
<dbReference type="Pfam" id="PF13407">
    <property type="entry name" value="Peripla_BP_4"/>
    <property type="match status" value="1"/>
</dbReference>
<dbReference type="Gene3D" id="3.40.50.2300">
    <property type="match status" value="2"/>
</dbReference>
<dbReference type="EMBL" id="JAPOHA010000004">
    <property type="protein sequence ID" value="MCY1713614.1"/>
    <property type="molecule type" value="Genomic_DNA"/>
</dbReference>
<dbReference type="InterPro" id="IPR028082">
    <property type="entry name" value="Peripla_BP_I"/>
</dbReference>
<evidence type="ECO:0000313" key="5">
    <source>
        <dbReference type="Proteomes" id="UP001082703"/>
    </source>
</evidence>